<dbReference type="InterPro" id="IPR000682">
    <property type="entry name" value="PCMT"/>
</dbReference>
<evidence type="ECO:0000256" key="2">
    <source>
        <dbReference type="ARBA" id="ARBA00013346"/>
    </source>
</evidence>
<evidence type="ECO:0000313" key="4">
    <source>
        <dbReference type="EMBL" id="NSL53736.1"/>
    </source>
</evidence>
<dbReference type="Proteomes" id="UP000778523">
    <property type="component" value="Unassembled WGS sequence"/>
</dbReference>
<evidence type="ECO:0000256" key="3">
    <source>
        <dbReference type="ARBA" id="ARBA00030757"/>
    </source>
</evidence>
<dbReference type="EMBL" id="JABCSC020000001">
    <property type="protein sequence ID" value="NSL53736.1"/>
    <property type="molecule type" value="Genomic_DNA"/>
</dbReference>
<comment type="similarity">
    <text evidence="1">Belongs to the methyltransferase superfamily. L-isoaspartyl/D-aspartyl protein methyltransferase family.</text>
</comment>
<reference evidence="4 5" key="1">
    <citation type="submission" date="2020-06" db="EMBL/GenBank/DDBJ databases">
        <title>Draft genome of Uliginosibacterium sp. IMCC34675.</title>
        <authorList>
            <person name="Song J."/>
        </authorList>
    </citation>
    <scope>NUCLEOTIDE SEQUENCE [LARGE SCALE GENOMIC DNA]</scope>
    <source>
        <strain evidence="4 5">IMCC34675</strain>
    </source>
</reference>
<comment type="caution">
    <text evidence="4">The sequence shown here is derived from an EMBL/GenBank/DDBJ whole genome shotgun (WGS) entry which is preliminary data.</text>
</comment>
<dbReference type="Gene3D" id="3.40.50.150">
    <property type="entry name" value="Vaccinia Virus protein VP39"/>
    <property type="match status" value="1"/>
</dbReference>
<protein>
    <recommendedName>
        <fullName evidence="2">Protein-L-isoaspartate O-methyltransferase</fullName>
    </recommendedName>
    <alternativeName>
        <fullName evidence="3">Protein L-isoaspartyl methyltransferase</fullName>
    </alternativeName>
</protein>
<evidence type="ECO:0000313" key="5">
    <source>
        <dbReference type="Proteomes" id="UP000778523"/>
    </source>
</evidence>
<name>A0ABX2IBN1_9RHOO</name>
<organism evidence="4 5">
    <name type="scientific">Uliginosibacterium aquaticum</name>
    <dbReference type="NCBI Taxonomy" id="2731212"/>
    <lineage>
        <taxon>Bacteria</taxon>
        <taxon>Pseudomonadati</taxon>
        <taxon>Pseudomonadota</taxon>
        <taxon>Betaproteobacteria</taxon>
        <taxon>Rhodocyclales</taxon>
        <taxon>Zoogloeaceae</taxon>
        <taxon>Uliginosibacterium</taxon>
    </lineage>
</organism>
<dbReference type="SUPFAM" id="SSF53335">
    <property type="entry name" value="S-adenosyl-L-methionine-dependent methyltransferases"/>
    <property type="match status" value="1"/>
</dbReference>
<dbReference type="InterPro" id="IPR029063">
    <property type="entry name" value="SAM-dependent_MTases_sf"/>
</dbReference>
<dbReference type="PANTHER" id="PTHR11579:SF18">
    <property type="entry name" value="PROTEIN-L-ISOASPARTATE O-METHYLTRANSFERASE"/>
    <property type="match status" value="1"/>
</dbReference>
<evidence type="ECO:0000256" key="1">
    <source>
        <dbReference type="ARBA" id="ARBA00005369"/>
    </source>
</evidence>
<keyword evidence="5" id="KW-1185">Reference proteome</keyword>
<dbReference type="Pfam" id="PF01135">
    <property type="entry name" value="PCMT"/>
    <property type="match status" value="1"/>
</dbReference>
<sequence>MDIEQARFYMIEQQLRPAEVLDPVTLEAVSLVRRERFVAPAQQALAFADVALPLPGGRKMLTPTVAGRLLQAAAPKRGENVLLIGTGSGYLAALLAVHAASVRVVEADPVLVSLSRANLAHAGVANVTVEEADGLQGDAAHGPYDLIVASGAVREVPAAWLAQLKPGGRLLACVGSAPVLSVRLYTPAGGSRALFETSVDALRTPAAAFAF</sequence>
<dbReference type="PANTHER" id="PTHR11579">
    <property type="entry name" value="PROTEIN-L-ISOASPARTATE O-METHYLTRANSFERASE"/>
    <property type="match status" value="1"/>
</dbReference>
<accession>A0ABX2IBN1</accession>
<proteinExistence type="inferred from homology"/>
<gene>
    <name evidence="4" type="ORF">HJ583_001725</name>
</gene>
<dbReference type="CDD" id="cd02440">
    <property type="entry name" value="AdoMet_MTases"/>
    <property type="match status" value="1"/>
</dbReference>
<dbReference type="RefSeq" id="WP_170019969.1">
    <property type="nucleotide sequence ID" value="NZ_JABCSC020000001.1"/>
</dbReference>